<dbReference type="FunFam" id="2.30.30.100:FF:000028">
    <property type="entry name" value="N-alpha-acetyltransferase 38, NatC auxiliary subunit"/>
    <property type="match status" value="1"/>
</dbReference>
<dbReference type="InterPro" id="IPR010920">
    <property type="entry name" value="LSM_dom_sf"/>
</dbReference>
<dbReference type="SUPFAM" id="SSF50182">
    <property type="entry name" value="Sm-like ribonucleoproteins"/>
    <property type="match status" value="1"/>
</dbReference>
<dbReference type="InterPro" id="IPR034110">
    <property type="entry name" value="LSMD1_Sm"/>
</dbReference>
<name>A0A0P4VL70_9HEMI</name>
<reference evidence="4" key="1">
    <citation type="journal article" date="2016" name="PLoS Negl. Trop. Dis.">
        <title>A Deep Insight into the Sialome of Rhodnius neglectus, a Vector of Chagas Disease.</title>
        <authorList>
            <person name="Santiago P.B."/>
            <person name="Assumpcao T.C."/>
            <person name="Araujo C.N."/>
            <person name="Bastos I.M."/>
            <person name="Neves D."/>
            <person name="Silva I.G."/>
            <person name="Charneau S."/>
            <person name="Queiroz R.M."/>
            <person name="Raiol T."/>
            <person name="Oliveira J.V."/>
            <person name="Sousa M.V."/>
            <person name="Calvo E."/>
            <person name="Ribeiro J.M."/>
            <person name="Santana J.M."/>
        </authorList>
    </citation>
    <scope>NUCLEOTIDE SEQUENCE</scope>
    <source>
        <tissue evidence="4">Salivary glands</tissue>
    </source>
</reference>
<dbReference type="InterPro" id="IPR050914">
    <property type="entry name" value="snRNP_SmB/NAA38-like"/>
</dbReference>
<dbReference type="AlphaFoldDB" id="A0A0P4VL70"/>
<dbReference type="Gene3D" id="2.30.30.100">
    <property type="match status" value="1"/>
</dbReference>
<comment type="similarity">
    <text evidence="1">Belongs to the snRNP Sm proteins family.</text>
</comment>
<dbReference type="GO" id="GO:0031417">
    <property type="term" value="C:NatC complex"/>
    <property type="evidence" value="ECO:0007669"/>
    <property type="project" value="InterPro"/>
</dbReference>
<accession>A0A0P4VL70</accession>
<dbReference type="Pfam" id="PF01423">
    <property type="entry name" value="LSM"/>
    <property type="match status" value="1"/>
</dbReference>
<dbReference type="EMBL" id="GDKW01003264">
    <property type="protein sequence ID" value="JAI53331.1"/>
    <property type="molecule type" value="mRNA"/>
</dbReference>
<evidence type="ECO:0000259" key="3">
    <source>
        <dbReference type="PROSITE" id="PS52002"/>
    </source>
</evidence>
<dbReference type="SMART" id="SM00651">
    <property type="entry name" value="Sm"/>
    <property type="match status" value="1"/>
</dbReference>
<evidence type="ECO:0000256" key="1">
    <source>
        <dbReference type="ARBA" id="ARBA00006850"/>
    </source>
</evidence>
<dbReference type="GO" id="GO:0003723">
    <property type="term" value="F:RNA binding"/>
    <property type="evidence" value="ECO:0007669"/>
    <property type="project" value="InterPro"/>
</dbReference>
<dbReference type="InterPro" id="IPR001163">
    <property type="entry name" value="Sm_dom_euk/arc"/>
</dbReference>
<dbReference type="PANTHER" id="PTHR10701">
    <property type="entry name" value="SMALL NUCLEAR RIBONUCLEOPROTEIN-ASSOCIATED PROTEIN B AND N"/>
    <property type="match status" value="1"/>
</dbReference>
<dbReference type="PANTHER" id="PTHR10701:SF5">
    <property type="entry name" value="N-ALPHA-ACETYLTRANSFERASE 38, NATC AUXILIARY SUBUNIT"/>
    <property type="match status" value="1"/>
</dbReference>
<dbReference type="PROSITE" id="PS52002">
    <property type="entry name" value="SM"/>
    <property type="match status" value="1"/>
</dbReference>
<sequence>MEDCDCENLKDSGESVSENNLPDSLDVGIDKLTIHAKCRSNREENCAEPQQQVDSTEKTGKSKLQNWLNKSLKIEMSDGRILIGNFLCTDRDANVILGACTEFLNPEVCGFSDEPRILGLVMVPGRHIVSMHLEVPTTTSTPSVENKQNV</sequence>
<evidence type="ECO:0000313" key="4">
    <source>
        <dbReference type="EMBL" id="JAI53331.1"/>
    </source>
</evidence>
<feature type="region of interest" description="Disordered" evidence="2">
    <location>
        <begin position="1"/>
        <end position="23"/>
    </location>
</feature>
<proteinExistence type="evidence at transcript level"/>
<protein>
    <submittedName>
        <fullName evidence="4">Putative u1 snrnp component</fullName>
    </submittedName>
</protein>
<evidence type="ECO:0000256" key="2">
    <source>
        <dbReference type="SAM" id="MobiDB-lite"/>
    </source>
</evidence>
<feature type="domain" description="Sm" evidence="3">
    <location>
        <begin position="59"/>
        <end position="137"/>
    </location>
</feature>
<dbReference type="CDD" id="cd06168">
    <property type="entry name" value="LSMD1"/>
    <property type="match status" value="1"/>
</dbReference>
<dbReference type="InterPro" id="IPR047575">
    <property type="entry name" value="Sm"/>
</dbReference>
<organism evidence="4">
    <name type="scientific">Rhodnius neglectus</name>
    <dbReference type="NCBI Taxonomy" id="72488"/>
    <lineage>
        <taxon>Eukaryota</taxon>
        <taxon>Metazoa</taxon>
        <taxon>Ecdysozoa</taxon>
        <taxon>Arthropoda</taxon>
        <taxon>Hexapoda</taxon>
        <taxon>Insecta</taxon>
        <taxon>Pterygota</taxon>
        <taxon>Neoptera</taxon>
        <taxon>Paraneoptera</taxon>
        <taxon>Hemiptera</taxon>
        <taxon>Heteroptera</taxon>
        <taxon>Panheteroptera</taxon>
        <taxon>Cimicomorpha</taxon>
        <taxon>Reduviidae</taxon>
        <taxon>Triatominae</taxon>
        <taxon>Rhodnius</taxon>
    </lineage>
</organism>